<name>A0ABP8CJG6_9ACTN</name>
<organism evidence="2 3">
    <name type="scientific">Actinomadura meridiana</name>
    <dbReference type="NCBI Taxonomy" id="559626"/>
    <lineage>
        <taxon>Bacteria</taxon>
        <taxon>Bacillati</taxon>
        <taxon>Actinomycetota</taxon>
        <taxon>Actinomycetes</taxon>
        <taxon>Streptosporangiales</taxon>
        <taxon>Thermomonosporaceae</taxon>
        <taxon>Actinomadura</taxon>
    </lineage>
</organism>
<evidence type="ECO:0000313" key="2">
    <source>
        <dbReference type="EMBL" id="GAA4240028.1"/>
    </source>
</evidence>
<reference evidence="3" key="1">
    <citation type="journal article" date="2019" name="Int. J. Syst. Evol. Microbiol.">
        <title>The Global Catalogue of Microorganisms (GCM) 10K type strain sequencing project: providing services to taxonomists for standard genome sequencing and annotation.</title>
        <authorList>
            <consortium name="The Broad Institute Genomics Platform"/>
            <consortium name="The Broad Institute Genome Sequencing Center for Infectious Disease"/>
            <person name="Wu L."/>
            <person name="Ma J."/>
        </authorList>
    </citation>
    <scope>NUCLEOTIDE SEQUENCE [LARGE SCALE GENOMIC DNA]</scope>
    <source>
        <strain evidence="3">JCM 17440</strain>
    </source>
</reference>
<dbReference type="InterPro" id="IPR005153">
    <property type="entry name" value="MbtH-like_dom"/>
</dbReference>
<dbReference type="Proteomes" id="UP001501710">
    <property type="component" value="Unassembled WGS sequence"/>
</dbReference>
<feature type="domain" description="MbtH-like" evidence="1">
    <location>
        <begin position="3"/>
        <end position="53"/>
    </location>
</feature>
<comment type="caution">
    <text evidence="2">The sequence shown here is derived from an EMBL/GenBank/DDBJ whole genome shotgun (WGS) entry which is preliminary data.</text>
</comment>
<keyword evidence="3" id="KW-1185">Reference proteome</keyword>
<evidence type="ECO:0000313" key="3">
    <source>
        <dbReference type="Proteomes" id="UP001501710"/>
    </source>
</evidence>
<accession>A0ABP8CJG6</accession>
<dbReference type="PANTHER" id="PTHR38444:SF1">
    <property type="entry name" value="ENTEROBACTIN BIOSYNTHESIS PROTEIN YBDZ"/>
    <property type="match status" value="1"/>
</dbReference>
<dbReference type="InterPro" id="IPR037407">
    <property type="entry name" value="MLP_fam"/>
</dbReference>
<proteinExistence type="predicted"/>
<dbReference type="Gene3D" id="3.90.820.10">
    <property type="entry name" value="Structural Genomics, Unknown Function 30-nov-00 1gh9 Mol_id"/>
    <property type="match status" value="1"/>
</dbReference>
<dbReference type="RefSeq" id="WP_344904397.1">
    <property type="nucleotide sequence ID" value="NZ_BAABAS010000021.1"/>
</dbReference>
<dbReference type="SMART" id="SM00923">
    <property type="entry name" value="MbtH"/>
    <property type="match status" value="1"/>
</dbReference>
<evidence type="ECO:0000259" key="1">
    <source>
        <dbReference type="SMART" id="SM00923"/>
    </source>
</evidence>
<sequence>MPNPFDDPDGVYLVLRNAEGQYSLWPQFAETPDGWTVTGGPADRAACLEIINAGWTDMRPRGLVAHMDAYTDVRTDTE</sequence>
<dbReference type="InterPro" id="IPR038020">
    <property type="entry name" value="MbtH-like_sf"/>
</dbReference>
<protein>
    <submittedName>
        <fullName evidence="2">MbtH family protein</fullName>
    </submittedName>
</protein>
<dbReference type="Pfam" id="PF03621">
    <property type="entry name" value="MbtH"/>
    <property type="match status" value="1"/>
</dbReference>
<dbReference type="PANTHER" id="PTHR38444">
    <property type="entry name" value="ENTEROBACTIN BIOSYNTHESIS PROTEIN YBDZ"/>
    <property type="match status" value="1"/>
</dbReference>
<dbReference type="EMBL" id="BAABAS010000021">
    <property type="protein sequence ID" value="GAA4240028.1"/>
    <property type="molecule type" value="Genomic_DNA"/>
</dbReference>
<gene>
    <name evidence="2" type="ORF">GCM10022254_63210</name>
</gene>
<dbReference type="SUPFAM" id="SSF160582">
    <property type="entry name" value="MbtH-like"/>
    <property type="match status" value="1"/>
</dbReference>